<reference evidence="2" key="1">
    <citation type="journal article" date="2015" name="Proc. Natl. Acad. Sci. U.S.A.">
        <title>Networks of energetic and metabolic interactions define dynamics in microbial communities.</title>
        <authorList>
            <person name="Embree M."/>
            <person name="Liu J.K."/>
            <person name="Al-Bassam M.M."/>
            <person name="Zengler K."/>
        </authorList>
    </citation>
    <scope>NUCLEOTIDE SEQUENCE</scope>
</reference>
<evidence type="ECO:0000313" key="2">
    <source>
        <dbReference type="EMBL" id="KUG15829.1"/>
    </source>
</evidence>
<dbReference type="InterPro" id="IPR029058">
    <property type="entry name" value="AB_hydrolase_fold"/>
</dbReference>
<dbReference type="Gene3D" id="3.40.50.1820">
    <property type="entry name" value="alpha/beta hydrolase"/>
    <property type="match status" value="1"/>
</dbReference>
<dbReference type="SUPFAM" id="SSF53474">
    <property type="entry name" value="alpha/beta-Hydrolases"/>
    <property type="match status" value="1"/>
</dbReference>
<dbReference type="InterPro" id="IPR000073">
    <property type="entry name" value="AB_hydrolase_1"/>
</dbReference>
<dbReference type="PANTHER" id="PTHR43433">
    <property type="entry name" value="HYDROLASE, ALPHA/BETA FOLD FAMILY PROTEIN"/>
    <property type="match status" value="1"/>
</dbReference>
<organism evidence="2">
    <name type="scientific">hydrocarbon metagenome</name>
    <dbReference type="NCBI Taxonomy" id="938273"/>
    <lineage>
        <taxon>unclassified sequences</taxon>
        <taxon>metagenomes</taxon>
        <taxon>ecological metagenomes</taxon>
    </lineage>
</organism>
<feature type="domain" description="AB hydrolase-1" evidence="1">
    <location>
        <begin position="34"/>
        <end position="258"/>
    </location>
</feature>
<dbReference type="GO" id="GO:0016787">
    <property type="term" value="F:hydrolase activity"/>
    <property type="evidence" value="ECO:0007669"/>
    <property type="project" value="UniProtKB-KW"/>
</dbReference>
<gene>
    <name evidence="2" type="ORF">ASZ90_014511</name>
</gene>
<evidence type="ECO:0000259" key="1">
    <source>
        <dbReference type="Pfam" id="PF00561"/>
    </source>
</evidence>
<protein>
    <submittedName>
        <fullName evidence="2">Alpha/beta hydrolase fold</fullName>
    </submittedName>
</protein>
<dbReference type="AlphaFoldDB" id="A0A0W8F4R5"/>
<comment type="caution">
    <text evidence="2">The sequence shown here is derived from an EMBL/GenBank/DDBJ whole genome shotgun (WGS) entry which is preliminary data.</text>
</comment>
<sequence length="275" mass="29570">MTEECCFDVRNYPLQTATIGDITLAYRVFGEGDPVLLINGFASGMDTWNPPVLASLAEEFRVIVFDNRGTGYSGSSGEEYSIPLFARDTVALLDVLGLGSVRILGHSLGAMIALELAVSSPERVERMVLVSGDCGGAGAVRMSSETRGLLSDKSGSPREQAERMFTVLFPPGWRDSHDPWDFCPPVYEVTPEDRAARQAAVLTSWDGICGQLGGIRSPTLVVTGTDDVIIPPANANILARNIPGARLVRFRDCGHGLMYQVPAPFVALVVGFFGE</sequence>
<dbReference type="PANTHER" id="PTHR43433:SF5">
    <property type="entry name" value="AB HYDROLASE-1 DOMAIN-CONTAINING PROTEIN"/>
    <property type="match status" value="1"/>
</dbReference>
<proteinExistence type="predicted"/>
<accession>A0A0W8F4R5</accession>
<keyword evidence="2" id="KW-0378">Hydrolase</keyword>
<name>A0A0W8F4R5_9ZZZZ</name>
<dbReference type="InterPro" id="IPR050471">
    <property type="entry name" value="AB_hydrolase"/>
</dbReference>
<dbReference type="PRINTS" id="PR00111">
    <property type="entry name" value="ABHYDROLASE"/>
</dbReference>
<dbReference type="Pfam" id="PF00561">
    <property type="entry name" value="Abhydrolase_1"/>
    <property type="match status" value="1"/>
</dbReference>
<dbReference type="EMBL" id="LNQE01001526">
    <property type="protein sequence ID" value="KUG15829.1"/>
    <property type="molecule type" value="Genomic_DNA"/>
</dbReference>